<dbReference type="InterPro" id="IPR011527">
    <property type="entry name" value="ABC1_TM_dom"/>
</dbReference>
<dbReference type="SUPFAM" id="SSF90123">
    <property type="entry name" value="ABC transporter transmembrane region"/>
    <property type="match status" value="1"/>
</dbReference>
<dbReference type="PANTHER" id="PTHR43394">
    <property type="entry name" value="ATP-DEPENDENT PERMEASE MDL1, MITOCHONDRIAL"/>
    <property type="match status" value="1"/>
</dbReference>
<dbReference type="InterPro" id="IPR039421">
    <property type="entry name" value="Type_1_exporter"/>
</dbReference>
<evidence type="ECO:0000256" key="6">
    <source>
        <dbReference type="ARBA" id="ARBA00023136"/>
    </source>
</evidence>
<keyword evidence="6 7" id="KW-0472">Membrane</keyword>
<feature type="transmembrane region" description="Helical" evidence="7">
    <location>
        <begin position="134"/>
        <end position="153"/>
    </location>
</feature>
<organism evidence="10 11">
    <name type="scientific">Eubacterium limosum</name>
    <dbReference type="NCBI Taxonomy" id="1736"/>
    <lineage>
        <taxon>Bacteria</taxon>
        <taxon>Bacillati</taxon>
        <taxon>Bacillota</taxon>
        <taxon>Clostridia</taxon>
        <taxon>Eubacteriales</taxon>
        <taxon>Eubacteriaceae</taxon>
        <taxon>Eubacterium</taxon>
    </lineage>
</organism>
<dbReference type="InterPro" id="IPR027417">
    <property type="entry name" value="P-loop_NTPase"/>
</dbReference>
<keyword evidence="11" id="KW-1185">Reference proteome</keyword>
<feature type="transmembrane region" description="Helical" evidence="7">
    <location>
        <begin position="279"/>
        <end position="299"/>
    </location>
</feature>
<evidence type="ECO:0000256" key="2">
    <source>
        <dbReference type="ARBA" id="ARBA00022692"/>
    </source>
</evidence>
<dbReference type="CDD" id="cd18548">
    <property type="entry name" value="ABC_6TM_Tm287_like"/>
    <property type="match status" value="1"/>
</dbReference>
<evidence type="ECO:0000256" key="3">
    <source>
        <dbReference type="ARBA" id="ARBA00022741"/>
    </source>
</evidence>
<dbReference type="Pfam" id="PF00664">
    <property type="entry name" value="ABC_membrane"/>
    <property type="match status" value="1"/>
</dbReference>
<evidence type="ECO:0000313" key="11">
    <source>
        <dbReference type="Proteomes" id="UP001215087"/>
    </source>
</evidence>
<dbReference type="InterPro" id="IPR003439">
    <property type="entry name" value="ABC_transporter-like_ATP-bd"/>
</dbReference>
<evidence type="ECO:0000313" key="10">
    <source>
        <dbReference type="EMBL" id="MDE1470377.1"/>
    </source>
</evidence>
<feature type="transmembrane region" description="Helical" evidence="7">
    <location>
        <begin position="236"/>
        <end position="259"/>
    </location>
</feature>
<name>A0ABT5US95_EUBLI</name>
<evidence type="ECO:0000256" key="7">
    <source>
        <dbReference type="SAM" id="Phobius"/>
    </source>
</evidence>
<protein>
    <submittedName>
        <fullName evidence="10">ABC transporter ATP-binding protein</fullName>
    </submittedName>
</protein>
<feature type="transmembrane region" description="Helical" evidence="7">
    <location>
        <begin position="53"/>
        <end position="73"/>
    </location>
</feature>
<feature type="transmembrane region" description="Helical" evidence="7">
    <location>
        <begin position="12"/>
        <end position="33"/>
    </location>
</feature>
<sequence length="576" mass="63100">MIKHLKPYLAKYRLPSLLAPLTVIVEVLLEIQIPFLMAKIVDQGITTRDLSYVFQIGAIMVLVALCSLLFGVLSGRFAAKGAMGFGSEIRKAVFDKIQEFSFANIDRFSTPSLVTRLTTDITNTQMAYMMVIRVLVRAPVMLVSATIMAAAINGDLVRVFLIVIPILAIALATMSTLAFPRFNAMLKKYDGLNAQVQENLIAIRVVKAFVRARYEKKKFAEANDSLMRASLAAEKIIILGMPIMMLTMYATIIAILWFGGNMIIGGTLLTGELISFISYVTQILMSLMMIAQVFIMIVLSRSSVARIVEVLEEPISITDETASPSLTAEDGSIEYRNVSFKYQEDAAESILTGINFSIASGETVGIIGGTGSAKTTLVQLIPRLYDVTDGQVLVGGHDVRDYTLDHLRSVVAMVLQKNVLFSGTIRDNLKWGDENATDEEVIAAAKAACAHDFIMSFPEGYDTYLGQGGVNVSGGQKQRLCIARALLKKPKIIILDDSTSAVDTATDAAIREGFRQNLKDTTAIIIAQRISSVSDADKIIVLDEGRIDAIDIHENLLENNAIYREVFHSQQKGVEE</sequence>
<feature type="domain" description="ABC transmembrane type-1" evidence="9">
    <location>
        <begin position="17"/>
        <end position="299"/>
    </location>
</feature>
<dbReference type="Gene3D" id="1.20.1560.10">
    <property type="entry name" value="ABC transporter type 1, transmembrane domain"/>
    <property type="match status" value="1"/>
</dbReference>
<dbReference type="InterPro" id="IPR036640">
    <property type="entry name" value="ABC1_TM_sf"/>
</dbReference>
<keyword evidence="2 7" id="KW-0812">Transmembrane</keyword>
<dbReference type="EMBL" id="JAQSVD010000004">
    <property type="protein sequence ID" value="MDE1470377.1"/>
    <property type="molecule type" value="Genomic_DNA"/>
</dbReference>
<keyword evidence="3" id="KW-0547">Nucleotide-binding</keyword>
<dbReference type="PROSITE" id="PS50929">
    <property type="entry name" value="ABC_TM1F"/>
    <property type="match status" value="1"/>
</dbReference>
<dbReference type="SMART" id="SM00382">
    <property type="entry name" value="AAA"/>
    <property type="match status" value="1"/>
</dbReference>
<feature type="domain" description="ABC transporter" evidence="8">
    <location>
        <begin position="333"/>
        <end position="569"/>
    </location>
</feature>
<dbReference type="InterPro" id="IPR017871">
    <property type="entry name" value="ABC_transporter-like_CS"/>
</dbReference>
<dbReference type="Proteomes" id="UP001215087">
    <property type="component" value="Unassembled WGS sequence"/>
</dbReference>
<evidence type="ECO:0000256" key="1">
    <source>
        <dbReference type="ARBA" id="ARBA00004651"/>
    </source>
</evidence>
<reference evidence="10 11" key="1">
    <citation type="submission" date="2023-02" db="EMBL/GenBank/DDBJ databases">
        <title>Comparative genome analysis of Eubacterium limosum species.</title>
        <authorList>
            <person name="Bak J.E."/>
        </authorList>
    </citation>
    <scope>NUCLEOTIDE SEQUENCE [LARGE SCALE GENOMIC DNA]</scope>
    <source>
        <strain evidence="10 11">KGMB01548</strain>
    </source>
</reference>
<dbReference type="PROSITE" id="PS50893">
    <property type="entry name" value="ABC_TRANSPORTER_2"/>
    <property type="match status" value="1"/>
</dbReference>
<evidence type="ECO:0000259" key="8">
    <source>
        <dbReference type="PROSITE" id="PS50893"/>
    </source>
</evidence>
<feature type="transmembrane region" description="Helical" evidence="7">
    <location>
        <begin position="159"/>
        <end position="179"/>
    </location>
</feature>
<dbReference type="PANTHER" id="PTHR43394:SF1">
    <property type="entry name" value="ATP-BINDING CASSETTE SUB-FAMILY B MEMBER 10, MITOCHONDRIAL"/>
    <property type="match status" value="1"/>
</dbReference>
<dbReference type="PROSITE" id="PS00211">
    <property type="entry name" value="ABC_TRANSPORTER_1"/>
    <property type="match status" value="1"/>
</dbReference>
<evidence type="ECO:0000256" key="4">
    <source>
        <dbReference type="ARBA" id="ARBA00022840"/>
    </source>
</evidence>
<gene>
    <name evidence="10" type="ORF">PTZ04_08915</name>
</gene>
<dbReference type="Pfam" id="PF00005">
    <property type="entry name" value="ABC_tran"/>
    <property type="match status" value="1"/>
</dbReference>
<dbReference type="Gene3D" id="3.40.50.300">
    <property type="entry name" value="P-loop containing nucleotide triphosphate hydrolases"/>
    <property type="match status" value="1"/>
</dbReference>
<dbReference type="RefSeq" id="WP_227208821.1">
    <property type="nucleotide sequence ID" value="NZ_JAJCLO010000015.1"/>
</dbReference>
<evidence type="ECO:0000259" key="9">
    <source>
        <dbReference type="PROSITE" id="PS50929"/>
    </source>
</evidence>
<keyword evidence="4 10" id="KW-0067">ATP-binding</keyword>
<dbReference type="SUPFAM" id="SSF52540">
    <property type="entry name" value="P-loop containing nucleoside triphosphate hydrolases"/>
    <property type="match status" value="1"/>
</dbReference>
<proteinExistence type="predicted"/>
<dbReference type="GO" id="GO:0005524">
    <property type="term" value="F:ATP binding"/>
    <property type="evidence" value="ECO:0007669"/>
    <property type="project" value="UniProtKB-KW"/>
</dbReference>
<keyword evidence="5 7" id="KW-1133">Transmembrane helix</keyword>
<comment type="caution">
    <text evidence="10">The sequence shown here is derived from an EMBL/GenBank/DDBJ whole genome shotgun (WGS) entry which is preliminary data.</text>
</comment>
<accession>A0ABT5US95</accession>
<comment type="subcellular location">
    <subcellularLocation>
        <location evidence="1">Cell membrane</location>
        <topology evidence="1">Multi-pass membrane protein</topology>
    </subcellularLocation>
</comment>
<evidence type="ECO:0000256" key="5">
    <source>
        <dbReference type="ARBA" id="ARBA00022989"/>
    </source>
</evidence>
<dbReference type="InterPro" id="IPR003593">
    <property type="entry name" value="AAA+_ATPase"/>
</dbReference>